<reference evidence="1" key="1">
    <citation type="submission" date="2023-06" db="EMBL/GenBank/DDBJ databases">
        <title>Genomic Diversity of Vibrio spp. and Metagenomic Analysis of Pathogens in Florida Gulf Coastal Waters Following Hurricane Ian.</title>
        <authorList>
            <person name="Brumfield K.D."/>
        </authorList>
    </citation>
    <scope>NUCLEOTIDE SEQUENCE</scope>
    <source>
        <strain evidence="1">WBS2B-138</strain>
    </source>
</reference>
<protein>
    <submittedName>
        <fullName evidence="1">Uncharacterized protein</fullName>
    </submittedName>
</protein>
<name>A0AAW8PY57_VIBPH</name>
<sequence length="237" mass="26975">MSTGFLDAISNALKNLSISNRVFAFSHEHIAFEIQGSSANIKLSVASPYFTSKPAHIWISCLDPENIEFDHRGQSYQEDLTEAEMAAAISHKAKAMLLFAELIGEFVEDESNKLIFKRAMDKLQKEEKIQRDTIKQQGEIKRNEKHLEMINNGFRTASRSDAKTMVNTLTKEAKRLKDNLTFTVTNLDRNGEIDTSTFRIEGEGRKVKIYYTQSCGYQEFTTTKLLEESIIGSYIKI</sequence>
<dbReference type="Proteomes" id="UP001253193">
    <property type="component" value="Unassembled WGS sequence"/>
</dbReference>
<organism evidence="1 2">
    <name type="scientific">Vibrio parahaemolyticus</name>
    <dbReference type="NCBI Taxonomy" id="670"/>
    <lineage>
        <taxon>Bacteria</taxon>
        <taxon>Pseudomonadati</taxon>
        <taxon>Pseudomonadota</taxon>
        <taxon>Gammaproteobacteria</taxon>
        <taxon>Vibrionales</taxon>
        <taxon>Vibrionaceae</taxon>
        <taxon>Vibrio</taxon>
    </lineage>
</organism>
<dbReference type="AlphaFoldDB" id="A0AAW8PY57"/>
<accession>A0AAW8PY57</accession>
<proteinExistence type="predicted"/>
<comment type="caution">
    <text evidence="1">The sequence shown here is derived from an EMBL/GenBank/DDBJ whole genome shotgun (WGS) entry which is preliminary data.</text>
</comment>
<evidence type="ECO:0000313" key="2">
    <source>
        <dbReference type="Proteomes" id="UP001253193"/>
    </source>
</evidence>
<dbReference type="RefSeq" id="WP_311020052.1">
    <property type="nucleotide sequence ID" value="NZ_JAUHGG010000003.1"/>
</dbReference>
<dbReference type="EMBL" id="JAUHGG010000003">
    <property type="protein sequence ID" value="MDS1821187.1"/>
    <property type="molecule type" value="Genomic_DNA"/>
</dbReference>
<evidence type="ECO:0000313" key="1">
    <source>
        <dbReference type="EMBL" id="MDS1821187.1"/>
    </source>
</evidence>
<gene>
    <name evidence="1" type="ORF">QX249_10985</name>
</gene>